<dbReference type="PIRSF" id="PIRSF017082">
    <property type="entry name" value="YflP"/>
    <property type="match status" value="1"/>
</dbReference>
<dbReference type="AlphaFoldDB" id="A0A235ESQ2"/>
<proteinExistence type="inferred from homology"/>
<dbReference type="RefSeq" id="WP_094285437.1">
    <property type="nucleotide sequence ID" value="NZ_NOIG01000001.1"/>
</dbReference>
<dbReference type="PANTHER" id="PTHR42928">
    <property type="entry name" value="TRICARBOXYLATE-BINDING PROTEIN"/>
    <property type="match status" value="1"/>
</dbReference>
<comment type="similarity">
    <text evidence="1">Belongs to the UPF0065 (bug) family.</text>
</comment>
<sequence>MRNPLPRPIALAAGATTTAAVLQRAAFLRHCVLALVAAVAAVGSFGAHAQAFPTKPVTLVIPFAAGGPTDLLGRALAQSMGASLGQTVIVENRAGAGGTVASASVARAAKDGYTLLLHHIGMSTAPSLYRKLSFDPLKDFEYLGQVADVPMTVIGRPDLPAKTPQELISYLKREGKAVNLSHAGLGAASQLCGMLLQQAVGVESTTVPFQGTAPALTALIGGQVDLMCDQSMQTVQHIKSGKVKLYGVTTRERLKPLPDAPTLREAGLKDFEVVVWHGLYAPKATPAPVLATLNTALKAALKDPALIKRLDDVGVVVVKPELQTPEGLSTQLSSEVDRWGALIRQAGTYAD</sequence>
<dbReference type="OrthoDB" id="8678477at2"/>
<dbReference type="InterPro" id="IPR005064">
    <property type="entry name" value="BUG"/>
</dbReference>
<accession>A0A235ESQ2</accession>
<comment type="caution">
    <text evidence="3">The sequence shown here is derived from an EMBL/GenBank/DDBJ whole genome shotgun (WGS) entry which is preliminary data.</text>
</comment>
<evidence type="ECO:0000256" key="1">
    <source>
        <dbReference type="ARBA" id="ARBA00006987"/>
    </source>
</evidence>
<evidence type="ECO:0000313" key="4">
    <source>
        <dbReference type="Proteomes" id="UP000215441"/>
    </source>
</evidence>
<gene>
    <name evidence="3" type="ORF">CBY09_00605</name>
</gene>
<dbReference type="InterPro" id="IPR042100">
    <property type="entry name" value="Bug_dom1"/>
</dbReference>
<evidence type="ECO:0000256" key="2">
    <source>
        <dbReference type="SAM" id="SignalP"/>
    </source>
</evidence>
<protein>
    <submittedName>
        <fullName evidence="3">ABC transporter substrate-binding protein</fullName>
    </submittedName>
</protein>
<feature type="chain" id="PRO_5013167221" evidence="2">
    <location>
        <begin position="50"/>
        <end position="351"/>
    </location>
</feature>
<dbReference type="PANTHER" id="PTHR42928:SF5">
    <property type="entry name" value="BLR1237 PROTEIN"/>
    <property type="match status" value="1"/>
</dbReference>
<dbReference type="SUPFAM" id="SSF53850">
    <property type="entry name" value="Periplasmic binding protein-like II"/>
    <property type="match status" value="1"/>
</dbReference>
<dbReference type="EMBL" id="NOIG01000001">
    <property type="protein sequence ID" value="OYD52031.1"/>
    <property type="molecule type" value="Genomic_DNA"/>
</dbReference>
<reference evidence="3 4" key="1">
    <citation type="submission" date="2017-07" db="EMBL/GenBank/DDBJ databases">
        <title>Acidovorax KNDSW TSA 6 genome sequence and assembly.</title>
        <authorList>
            <person name="Mayilraj S."/>
        </authorList>
    </citation>
    <scope>NUCLEOTIDE SEQUENCE [LARGE SCALE GENOMIC DNA]</scope>
    <source>
        <strain evidence="3 4">KNDSW-TSA6</strain>
    </source>
</reference>
<organism evidence="3 4">
    <name type="scientific">Acidovorax kalamii</name>
    <dbReference type="NCBI Taxonomy" id="2004485"/>
    <lineage>
        <taxon>Bacteria</taxon>
        <taxon>Pseudomonadati</taxon>
        <taxon>Pseudomonadota</taxon>
        <taxon>Betaproteobacteria</taxon>
        <taxon>Burkholderiales</taxon>
        <taxon>Comamonadaceae</taxon>
        <taxon>Acidovorax</taxon>
    </lineage>
</organism>
<keyword evidence="4" id="KW-1185">Reference proteome</keyword>
<dbReference type="Gene3D" id="3.40.190.10">
    <property type="entry name" value="Periplasmic binding protein-like II"/>
    <property type="match status" value="1"/>
</dbReference>
<feature type="signal peptide" evidence="2">
    <location>
        <begin position="1"/>
        <end position="49"/>
    </location>
</feature>
<name>A0A235ESQ2_9BURK</name>
<keyword evidence="2" id="KW-0732">Signal</keyword>
<evidence type="ECO:0000313" key="3">
    <source>
        <dbReference type="EMBL" id="OYD52031.1"/>
    </source>
</evidence>
<dbReference type="Pfam" id="PF03401">
    <property type="entry name" value="TctC"/>
    <property type="match status" value="1"/>
</dbReference>
<dbReference type="Gene3D" id="3.40.190.150">
    <property type="entry name" value="Bordetella uptake gene, domain 1"/>
    <property type="match status" value="1"/>
</dbReference>
<dbReference type="Proteomes" id="UP000215441">
    <property type="component" value="Unassembled WGS sequence"/>
</dbReference>